<dbReference type="GO" id="GO:0005634">
    <property type="term" value="C:nucleus"/>
    <property type="evidence" value="ECO:0007669"/>
    <property type="project" value="UniProtKB-SubCell"/>
</dbReference>
<dbReference type="FunFam" id="3.30.300.110:FF:000001">
    <property type="entry name" value="tRNA (guanine(37)-N1)-methyltransferase"/>
    <property type="match status" value="1"/>
</dbReference>
<feature type="binding site" evidence="10">
    <location>
        <position position="232"/>
    </location>
    <ligand>
        <name>S-adenosyl-L-methionine</name>
        <dbReference type="ChEBI" id="CHEBI:59789"/>
    </ligand>
</feature>
<evidence type="ECO:0000313" key="14">
    <source>
        <dbReference type="Proteomes" id="UP000193986"/>
    </source>
</evidence>
<dbReference type="STRING" id="71784.A0A1Y2BIQ7"/>
<comment type="subcellular location">
    <subcellularLocation>
        <location evidence="10">Mitochondrion matrix</location>
    </subcellularLocation>
    <subcellularLocation>
        <location evidence="10">Nucleus</location>
    </subcellularLocation>
    <subcellularLocation>
        <location evidence="10">Cytoplasm</location>
    </subcellularLocation>
    <text evidence="10">Predominantly in the mitochondria and in the nucleus.</text>
</comment>
<evidence type="ECO:0000256" key="8">
    <source>
        <dbReference type="ARBA" id="ARBA00023242"/>
    </source>
</evidence>
<feature type="region of interest" description="Disordered" evidence="11">
    <location>
        <begin position="321"/>
        <end position="386"/>
    </location>
</feature>
<dbReference type="PROSITE" id="PS51684">
    <property type="entry name" value="SAM_MT_TRM5_TYW2"/>
    <property type="match status" value="1"/>
</dbReference>
<feature type="compositionally biased region" description="Low complexity" evidence="11">
    <location>
        <begin position="359"/>
        <end position="371"/>
    </location>
</feature>
<dbReference type="Gene3D" id="3.40.50.150">
    <property type="entry name" value="Vaccinia Virus protein VP39"/>
    <property type="match status" value="1"/>
</dbReference>
<dbReference type="EMBL" id="MCFC01000002">
    <property type="protein sequence ID" value="ORY34672.1"/>
    <property type="molecule type" value="Genomic_DNA"/>
</dbReference>
<dbReference type="InterPro" id="IPR056744">
    <property type="entry name" value="TRM5/TYW2-like_N"/>
</dbReference>
<dbReference type="Proteomes" id="UP000193986">
    <property type="component" value="Unassembled WGS sequence"/>
</dbReference>
<sequence length="511" mass="57488">MASSSRPRPPVPNLASTIRPPSLIGMTTLDRDAFRQYIPLLGVQVEPRKTGAVRNHPLVRRYLLDLPKIPPISDNPHDPKTRLLRLKVKSEDELPSEVLEVLKVEGVGLTGYDLEINYDYWNLGDILHAILPTTVDEDIPSSFTSTGHIGHVNLRAEWLPYKHLIGQVILDKNPTLRTVVNKLNEIHATYRYFDMEVIAGDKDYITTLSESGCTFTLDFSQVYWNSRLHHEHERLVDLFPVNSVVADVMAGVGPFAVPAAKKGVGVLGNDLNPEGVKWMRENRIKNKVQDTLRVYEMDGREFIRRSNEIVWSEPFPPFVAPLTSRQRDKARREARRAQAAKADPSSSSSPSPASPPEDSPSSSAPFPSLPDHVPSHPPTQGDSSENNVAAPMLVQHYIMNLPDSALEFLDAFRGLYDPLKSDPVFQRRLAEGTIQFPLVHVYCFTRFLDVEEASKDICERASQRLSYNLTPSEQDFNLHLVRSVAPNKDMYCLTFRLPREVALSEVASEQT</sequence>
<dbReference type="InterPro" id="IPR025792">
    <property type="entry name" value="tRNA_Gua_MeTrfase_euk"/>
</dbReference>
<keyword evidence="6 10" id="KW-0819">tRNA processing</keyword>
<dbReference type="GO" id="GO:0070901">
    <property type="term" value="P:mitochondrial tRNA methylation"/>
    <property type="evidence" value="ECO:0007669"/>
    <property type="project" value="TreeGrafter"/>
</dbReference>
<feature type="compositionally biased region" description="Low complexity" evidence="11">
    <location>
        <begin position="337"/>
        <end position="351"/>
    </location>
</feature>
<dbReference type="FunCoup" id="A0A1Y2BIQ7">
    <property type="interactions" value="328"/>
</dbReference>
<feature type="domain" description="SAM-dependent methyltransferase TRM5/TYW2-type" evidence="12">
    <location>
        <begin position="143"/>
        <end position="499"/>
    </location>
</feature>
<keyword evidence="4 10" id="KW-0808">Transferase</keyword>
<evidence type="ECO:0000259" key="12">
    <source>
        <dbReference type="PROSITE" id="PS51684"/>
    </source>
</evidence>
<evidence type="ECO:0000256" key="3">
    <source>
        <dbReference type="ARBA" id="ARBA00022603"/>
    </source>
</evidence>
<dbReference type="InterPro" id="IPR056743">
    <property type="entry name" value="TRM5-TYW2-like_MTfase"/>
</dbReference>
<dbReference type="HAMAP" id="MF_03152">
    <property type="entry name" value="TRM5"/>
    <property type="match status" value="1"/>
</dbReference>
<reference evidence="13 14" key="1">
    <citation type="submission" date="2016-07" db="EMBL/GenBank/DDBJ databases">
        <title>Pervasive Adenine N6-methylation of Active Genes in Fungi.</title>
        <authorList>
            <consortium name="DOE Joint Genome Institute"/>
            <person name="Mondo S.J."/>
            <person name="Dannebaum R.O."/>
            <person name="Kuo R.C."/>
            <person name="Labutti K."/>
            <person name="Haridas S."/>
            <person name="Kuo A."/>
            <person name="Salamov A."/>
            <person name="Ahrendt S.R."/>
            <person name="Lipzen A."/>
            <person name="Sullivan W."/>
            <person name="Andreopoulos W.B."/>
            <person name="Clum A."/>
            <person name="Lindquist E."/>
            <person name="Daum C."/>
            <person name="Ramamoorthy G.K."/>
            <person name="Gryganskyi A."/>
            <person name="Culley D."/>
            <person name="Magnuson J.K."/>
            <person name="James T.Y."/>
            <person name="O'Malley M.A."/>
            <person name="Stajich J.E."/>
            <person name="Spatafora J.W."/>
            <person name="Visel A."/>
            <person name="Grigoriev I.V."/>
        </authorList>
    </citation>
    <scope>NUCLEOTIDE SEQUENCE [LARGE SCALE GENOMIC DNA]</scope>
    <source>
        <strain evidence="13 14">68-887.2</strain>
    </source>
</reference>
<comment type="similarity">
    <text evidence="1">Belongs to the class I-like SAM-binding methyltransferase superfamily. TRM5/TYW2 family.</text>
</comment>
<name>A0A1Y2BIQ7_9TREE</name>
<evidence type="ECO:0000313" key="13">
    <source>
        <dbReference type="EMBL" id="ORY34672.1"/>
    </source>
</evidence>
<protein>
    <recommendedName>
        <fullName evidence="10">tRNA (guanine(37)-N1)-methyltransferase</fullName>
        <ecNumber evidence="10">2.1.1.228</ecNumber>
    </recommendedName>
    <alternativeName>
        <fullName evidence="10">M1G-methyltransferase</fullName>
    </alternativeName>
    <alternativeName>
        <fullName evidence="10">tRNA [GM37] methyltransferase</fullName>
    </alternativeName>
    <alternativeName>
        <fullName evidence="10">tRNA methyltransferase 5</fullName>
    </alternativeName>
</protein>
<feature type="binding site" evidence="10">
    <location>
        <position position="400"/>
    </location>
    <ligand>
        <name>S-adenosyl-L-methionine</name>
        <dbReference type="ChEBI" id="CHEBI:59789"/>
    </ligand>
</feature>
<evidence type="ECO:0000256" key="4">
    <source>
        <dbReference type="ARBA" id="ARBA00022679"/>
    </source>
</evidence>
<evidence type="ECO:0000256" key="11">
    <source>
        <dbReference type="SAM" id="MobiDB-lite"/>
    </source>
</evidence>
<dbReference type="Gene3D" id="3.30.300.110">
    <property type="entry name" value="Met-10+ protein-like domains"/>
    <property type="match status" value="1"/>
</dbReference>
<keyword evidence="3 10" id="KW-0489">Methyltransferase</keyword>
<keyword evidence="14" id="KW-1185">Reference proteome</keyword>
<evidence type="ECO:0000256" key="10">
    <source>
        <dbReference type="HAMAP-Rule" id="MF_03152"/>
    </source>
</evidence>
<organism evidence="13 14">
    <name type="scientific">Naematelia encephala</name>
    <dbReference type="NCBI Taxonomy" id="71784"/>
    <lineage>
        <taxon>Eukaryota</taxon>
        <taxon>Fungi</taxon>
        <taxon>Dikarya</taxon>
        <taxon>Basidiomycota</taxon>
        <taxon>Agaricomycotina</taxon>
        <taxon>Tremellomycetes</taxon>
        <taxon>Tremellales</taxon>
        <taxon>Naemateliaceae</taxon>
        <taxon>Naematelia</taxon>
    </lineage>
</organism>
<dbReference type="GO" id="GO:0005759">
    <property type="term" value="C:mitochondrial matrix"/>
    <property type="evidence" value="ECO:0007669"/>
    <property type="project" value="UniProtKB-SubCell"/>
</dbReference>
<gene>
    <name evidence="10" type="primary">TRM5</name>
    <name evidence="13" type="ORF">BCR39DRAFT_462266</name>
</gene>
<dbReference type="GO" id="GO:0002939">
    <property type="term" value="P:tRNA N1-guanine methylation"/>
    <property type="evidence" value="ECO:0007669"/>
    <property type="project" value="TreeGrafter"/>
</dbReference>
<evidence type="ECO:0000256" key="7">
    <source>
        <dbReference type="ARBA" id="ARBA00023128"/>
    </source>
</evidence>
<dbReference type="PANTHER" id="PTHR23245">
    <property type="entry name" value="TRNA METHYLTRANSFERASE"/>
    <property type="match status" value="1"/>
</dbReference>
<dbReference type="PANTHER" id="PTHR23245:SF36">
    <property type="entry name" value="TRNA (GUANINE(37)-N1)-METHYLTRANSFERASE"/>
    <property type="match status" value="1"/>
</dbReference>
<keyword evidence="8 10" id="KW-0539">Nucleus</keyword>
<feature type="binding site" evidence="10">
    <location>
        <begin position="298"/>
        <end position="299"/>
    </location>
    <ligand>
        <name>S-adenosyl-L-methionine</name>
        <dbReference type="ChEBI" id="CHEBI:59789"/>
    </ligand>
</feature>
<keyword evidence="5 10" id="KW-0949">S-adenosyl-L-methionine</keyword>
<keyword evidence="7 10" id="KW-0496">Mitochondrion</keyword>
<comment type="function">
    <text evidence="10">Specifically methylates the N1 position of guanosine-37 in various cytoplasmic and mitochondrial tRNAs. Methylation is not dependent on the nature of the nucleoside 5' of the target nucleoside. This is the first step in the biosynthesis of wybutosine (yW), a modified base adjacent to the anticodon of tRNAs and required for accurate decoding.</text>
</comment>
<evidence type="ECO:0000256" key="2">
    <source>
        <dbReference type="ARBA" id="ARBA00022490"/>
    </source>
</evidence>
<comment type="catalytic activity">
    <reaction evidence="9 10">
        <text>guanosine(37) in tRNA + S-adenosyl-L-methionine = N(1)-methylguanosine(37) in tRNA + S-adenosyl-L-homocysteine + H(+)</text>
        <dbReference type="Rhea" id="RHEA:36899"/>
        <dbReference type="Rhea" id="RHEA-COMP:10145"/>
        <dbReference type="Rhea" id="RHEA-COMP:10147"/>
        <dbReference type="ChEBI" id="CHEBI:15378"/>
        <dbReference type="ChEBI" id="CHEBI:57856"/>
        <dbReference type="ChEBI" id="CHEBI:59789"/>
        <dbReference type="ChEBI" id="CHEBI:73542"/>
        <dbReference type="ChEBI" id="CHEBI:74269"/>
        <dbReference type="EC" id="2.1.1.228"/>
    </reaction>
</comment>
<dbReference type="InterPro" id="IPR030382">
    <property type="entry name" value="MeTrfase_TRM5/TYW2"/>
</dbReference>
<comment type="subunit">
    <text evidence="10">Monomer.</text>
</comment>
<dbReference type="AlphaFoldDB" id="A0A1Y2BIQ7"/>
<dbReference type="Pfam" id="PF25133">
    <property type="entry name" value="TYW2_N_2"/>
    <property type="match status" value="1"/>
</dbReference>
<feature type="binding site" evidence="10">
    <location>
        <begin position="270"/>
        <end position="271"/>
    </location>
    <ligand>
        <name>S-adenosyl-L-methionine</name>
        <dbReference type="ChEBI" id="CHEBI:59789"/>
    </ligand>
</feature>
<evidence type="ECO:0000256" key="1">
    <source>
        <dbReference type="ARBA" id="ARBA00009775"/>
    </source>
</evidence>
<comment type="caution">
    <text evidence="13">The sequence shown here is derived from an EMBL/GenBank/DDBJ whole genome shotgun (WGS) entry which is preliminary data.</text>
</comment>
<keyword evidence="2 10" id="KW-0963">Cytoplasm</keyword>
<evidence type="ECO:0000256" key="6">
    <source>
        <dbReference type="ARBA" id="ARBA00022694"/>
    </source>
</evidence>
<proteinExistence type="inferred from homology"/>
<dbReference type="SUPFAM" id="SSF53335">
    <property type="entry name" value="S-adenosyl-L-methionine-dependent methyltransferases"/>
    <property type="match status" value="1"/>
</dbReference>
<dbReference type="Pfam" id="PF02475">
    <property type="entry name" value="TRM5-TYW2_MTfase"/>
    <property type="match status" value="1"/>
</dbReference>
<dbReference type="OrthoDB" id="408788at2759"/>
<comment type="similarity">
    <text evidence="10">Belongs to the TRM5 / TYW2 family.</text>
</comment>
<evidence type="ECO:0000256" key="5">
    <source>
        <dbReference type="ARBA" id="ARBA00022691"/>
    </source>
</evidence>
<dbReference type="GO" id="GO:0052906">
    <property type="term" value="F:tRNA (guanine(37)-N1)-methyltransferase activity"/>
    <property type="evidence" value="ECO:0007669"/>
    <property type="project" value="UniProtKB-UniRule"/>
</dbReference>
<dbReference type="InterPro" id="IPR029063">
    <property type="entry name" value="SAM-dependent_MTases_sf"/>
</dbReference>
<accession>A0A1Y2BIQ7</accession>
<evidence type="ECO:0000256" key="9">
    <source>
        <dbReference type="ARBA" id="ARBA00047783"/>
    </source>
</evidence>
<dbReference type="EC" id="2.1.1.228" evidence="10"/>
<dbReference type="InParanoid" id="A0A1Y2BIQ7"/>